<keyword evidence="1" id="KW-0175">Coiled coil</keyword>
<dbReference type="EMBL" id="HACA01008783">
    <property type="protein sequence ID" value="CDW26144.1"/>
    <property type="molecule type" value="Transcribed_RNA"/>
</dbReference>
<feature type="coiled-coil region" evidence="1">
    <location>
        <begin position="4"/>
        <end position="38"/>
    </location>
</feature>
<protein>
    <submittedName>
        <fullName evidence="2">Uncharacterized protein</fullName>
    </submittedName>
</protein>
<evidence type="ECO:0000256" key="1">
    <source>
        <dbReference type="SAM" id="Coils"/>
    </source>
</evidence>
<dbReference type="AlphaFoldDB" id="A0A0K2TJP1"/>
<name>A0A0K2TJP1_LEPSM</name>
<accession>A0A0K2TJP1</accession>
<sequence>MTKEDLLTQELKSLRKKNQQLKETVKILQLEIKKKKTKKLRQAYLSMMMSTNKKFHFITQ</sequence>
<reference evidence="2" key="1">
    <citation type="submission" date="2014-05" db="EMBL/GenBank/DDBJ databases">
        <authorList>
            <person name="Chronopoulou M."/>
        </authorList>
    </citation>
    <scope>NUCLEOTIDE SEQUENCE</scope>
    <source>
        <tissue evidence="2">Whole organism</tissue>
    </source>
</reference>
<organism evidence="2">
    <name type="scientific">Lepeophtheirus salmonis</name>
    <name type="common">Salmon louse</name>
    <name type="synonym">Caligus salmonis</name>
    <dbReference type="NCBI Taxonomy" id="72036"/>
    <lineage>
        <taxon>Eukaryota</taxon>
        <taxon>Metazoa</taxon>
        <taxon>Ecdysozoa</taxon>
        <taxon>Arthropoda</taxon>
        <taxon>Crustacea</taxon>
        <taxon>Multicrustacea</taxon>
        <taxon>Hexanauplia</taxon>
        <taxon>Copepoda</taxon>
        <taxon>Siphonostomatoida</taxon>
        <taxon>Caligidae</taxon>
        <taxon>Lepeophtheirus</taxon>
    </lineage>
</organism>
<evidence type="ECO:0000313" key="2">
    <source>
        <dbReference type="EMBL" id="CDW26144.1"/>
    </source>
</evidence>
<proteinExistence type="predicted"/>